<organism evidence="2 3">
    <name type="scientific">Cuscuta epithymum</name>
    <dbReference type="NCBI Taxonomy" id="186058"/>
    <lineage>
        <taxon>Eukaryota</taxon>
        <taxon>Viridiplantae</taxon>
        <taxon>Streptophyta</taxon>
        <taxon>Embryophyta</taxon>
        <taxon>Tracheophyta</taxon>
        <taxon>Spermatophyta</taxon>
        <taxon>Magnoliopsida</taxon>
        <taxon>eudicotyledons</taxon>
        <taxon>Gunneridae</taxon>
        <taxon>Pentapetalae</taxon>
        <taxon>asterids</taxon>
        <taxon>lamiids</taxon>
        <taxon>Solanales</taxon>
        <taxon>Convolvulaceae</taxon>
        <taxon>Cuscuteae</taxon>
        <taxon>Cuscuta</taxon>
        <taxon>Cuscuta subgen. Cuscuta</taxon>
    </lineage>
</organism>
<reference evidence="2" key="1">
    <citation type="submission" date="2022-07" db="EMBL/GenBank/DDBJ databases">
        <authorList>
            <person name="Macas J."/>
            <person name="Novak P."/>
            <person name="Neumann P."/>
        </authorList>
    </citation>
    <scope>NUCLEOTIDE SEQUENCE</scope>
</reference>
<dbReference type="AlphaFoldDB" id="A0AAV0DMJ8"/>
<dbReference type="EMBL" id="CAMAPF010000117">
    <property type="protein sequence ID" value="CAH9102672.1"/>
    <property type="molecule type" value="Genomic_DNA"/>
</dbReference>
<evidence type="ECO:0000313" key="3">
    <source>
        <dbReference type="Proteomes" id="UP001152523"/>
    </source>
</evidence>
<feature type="compositionally biased region" description="Basic and acidic residues" evidence="1">
    <location>
        <begin position="1"/>
        <end position="15"/>
    </location>
</feature>
<comment type="caution">
    <text evidence="2">The sequence shown here is derived from an EMBL/GenBank/DDBJ whole genome shotgun (WGS) entry which is preliminary data.</text>
</comment>
<feature type="region of interest" description="Disordered" evidence="1">
    <location>
        <begin position="1"/>
        <end position="31"/>
    </location>
</feature>
<dbReference type="Proteomes" id="UP001152523">
    <property type="component" value="Unassembled WGS sequence"/>
</dbReference>
<accession>A0AAV0DMJ8</accession>
<proteinExistence type="predicted"/>
<sequence>MNPPASERENIDRSKSKLPCRRTGSSKGNQPVSGFGCYVDVNTGAKIVNPGMTSEQVVCQMQPPLGHDPDVSVRFAIPNEREIRATGRVVDKQVDVPAYRTISFKGDGANVINPTNLPFQPPGLQWNGKKAVTARHLLKKLQKKKGSSSQTT</sequence>
<evidence type="ECO:0000313" key="2">
    <source>
        <dbReference type="EMBL" id="CAH9102672.1"/>
    </source>
</evidence>
<protein>
    <submittedName>
        <fullName evidence="2">Uncharacterized protein</fullName>
    </submittedName>
</protein>
<gene>
    <name evidence="2" type="ORF">CEPIT_LOCUS16077</name>
</gene>
<name>A0AAV0DMJ8_9ASTE</name>
<evidence type="ECO:0000256" key="1">
    <source>
        <dbReference type="SAM" id="MobiDB-lite"/>
    </source>
</evidence>
<keyword evidence="3" id="KW-1185">Reference proteome</keyword>